<comment type="caution">
    <text evidence="4">The sequence shown here is derived from an EMBL/GenBank/DDBJ whole genome shotgun (WGS) entry which is preliminary data.</text>
</comment>
<dbReference type="InterPro" id="IPR023997">
    <property type="entry name" value="TonB-dep_OMP_SusC/RagA_CS"/>
</dbReference>
<dbReference type="Proteomes" id="UP000016496">
    <property type="component" value="Unassembled WGS sequence"/>
</dbReference>
<dbReference type="InterPro" id="IPR023996">
    <property type="entry name" value="TonB-dep_OMP_SusC/RagA"/>
</dbReference>
<dbReference type="Pfam" id="PF07715">
    <property type="entry name" value="Plug"/>
    <property type="match status" value="1"/>
</dbReference>
<keyword evidence="1" id="KW-0813">Transport</keyword>
<reference evidence="4 5" key="1">
    <citation type="submission" date="2013-08" db="EMBL/GenBank/DDBJ databases">
        <authorList>
            <person name="Weinstock G."/>
            <person name="Sodergren E."/>
            <person name="Wylie T."/>
            <person name="Fulton L."/>
            <person name="Fulton R."/>
            <person name="Fronick C."/>
            <person name="O'Laughlin M."/>
            <person name="Godfrey J."/>
            <person name="Miner T."/>
            <person name="Herter B."/>
            <person name="Appelbaum E."/>
            <person name="Cordes M."/>
            <person name="Lek S."/>
            <person name="Wollam A."/>
            <person name="Pepin K.H."/>
            <person name="Palsikar V.B."/>
            <person name="Mitreva M."/>
            <person name="Wilson R.K."/>
        </authorList>
    </citation>
    <scope>NUCLEOTIDE SEQUENCE [LARGE SCALE GENOMIC DNA]</scope>
    <source>
        <strain evidence="4 5">F0041</strain>
    </source>
</reference>
<comment type="similarity">
    <text evidence="1">Belongs to the TonB-dependent receptor family.</text>
</comment>
<dbReference type="NCBIfam" id="TIGR04057">
    <property type="entry name" value="SusC_RagA_signa"/>
    <property type="match status" value="1"/>
</dbReference>
<sequence length="1094" mass="122466">MRKNTILKAFFISAYLLTWGGVFDCMSNTYATNSTEKHAQQQLHTVKGVVSDQAGAIIGASVVVKGTQKGVISNLEGAYVLTGVKIGDIIEVSYIGYTTLNVKYNGEQTLNFLLQEESQTLGEVVVTGYGGVQKAKTMTASASVVKVTELAKLPVISISEGLGGRVTGVITQQSSGAPGENVRIWIRGGANILYVIDDVVMEPDQGNAFFNRLRPDDIASMSILKDASATAVYGPRAANGVVVISTKRGQDGNPTITVNQKLSIMTPAYRAKGLSSYEYAQLRNEVAFAAYQESPTFNNIELSKYYMGDLWQKGYNREEIRGMVNEKYNMQYSINDINDLFNPFKTEGGNIQDYYSSYDPWKMFDHTQPMYQTNVSLRGGSERLKYYSSLGYMDHQGISSNYTYEQINFVLNTDAYLLKDKSLKFTMNLNGNTSTQKRPAIGEQVFNNAMYGDWMPKRPAQWSTGLPKKGSVDALLKTGFDDTEAYRFQMNSALKWNLPWIEGLSATASVNFTTSYQTRRKFDHDQENVYDTPYASAPASYNAVNAKMHQRWDKYKLATGIFQLDYSRSIGKHNLSVMGNYQSQIRKTNWTSAEKKGYPTTLAPQIDLGAEMVSNGGNSTEWGSASYIGRVTYDYANKYLFQYSANYNGSLSYSPNKRWGYFQAFSLGWVASEESWFKAMVSPNIVNMLKLRGGFGLVGNEVGAPFSFLTQYSQRDNRVLFGDNMTPNVGWYVSSIANDLKWSSSKQLGVGLDFGLANNRLSGSFDTFLYLNKGDAMNMTDDMIRADILGMPNVPKINAPYTTSRKGGFELSLNWQDKIGKVGYRIGLNYSYWDERVTRHTNTSTDYWSPTFDYIGKRWMHPVYPLGVGTKGLYGSWQEMYNGVLRTDRNIALGTPILDDLNGDGRAMNDYKTFSNPGMTPLTQYGVTLGANWQGFDLELFFQGATNVSGAMPSPLRSQQSYMWNYGQYAFQNAYTPSNPDVNAAIPTPMPEGNGFGYWYIDIWAFDASYLKLKNISLRYDMKRYLLRKARFIQGLDLSFVVTNAFTWTKKSYPLKGLQDPEFITTGSSIWATNGTLGSYPTQRSYTLGITVTL</sequence>
<dbReference type="PROSITE" id="PS52016">
    <property type="entry name" value="TONB_DEPENDENT_REC_3"/>
    <property type="match status" value="1"/>
</dbReference>
<evidence type="ECO:0000259" key="3">
    <source>
        <dbReference type="Pfam" id="PF07715"/>
    </source>
</evidence>
<keyword evidence="1" id="KW-1134">Transmembrane beta strand</keyword>
<dbReference type="RefSeq" id="WP_021645186.1">
    <property type="nucleotide sequence ID" value="NZ_KE993098.1"/>
</dbReference>
<dbReference type="InterPro" id="IPR012910">
    <property type="entry name" value="Plug_dom"/>
</dbReference>
<name>U2CMV6_9BACE</name>
<feature type="chain" id="PRO_5004623999" evidence="2">
    <location>
        <begin position="25"/>
        <end position="1094"/>
    </location>
</feature>
<proteinExistence type="inferred from homology"/>
<dbReference type="InterPro" id="IPR039426">
    <property type="entry name" value="TonB-dep_rcpt-like"/>
</dbReference>
<dbReference type="EMBL" id="AWSV01000093">
    <property type="protein sequence ID" value="ERI85393.1"/>
    <property type="molecule type" value="Genomic_DNA"/>
</dbReference>
<evidence type="ECO:0000256" key="1">
    <source>
        <dbReference type="PROSITE-ProRule" id="PRU01360"/>
    </source>
</evidence>
<feature type="domain" description="TonB-dependent receptor plug" evidence="3">
    <location>
        <begin position="136"/>
        <end position="241"/>
    </location>
</feature>
<dbReference type="SUPFAM" id="SSF56935">
    <property type="entry name" value="Porins"/>
    <property type="match status" value="1"/>
</dbReference>
<keyword evidence="2" id="KW-0732">Signal</keyword>
<dbReference type="InterPro" id="IPR037066">
    <property type="entry name" value="Plug_dom_sf"/>
</dbReference>
<comment type="subcellular location">
    <subcellularLocation>
        <location evidence="1">Cell outer membrane</location>
        <topology evidence="1">Multi-pass membrane protein</topology>
    </subcellularLocation>
</comment>
<dbReference type="Gene3D" id="2.170.130.10">
    <property type="entry name" value="TonB-dependent receptor, plug domain"/>
    <property type="match status" value="1"/>
</dbReference>
<feature type="signal peptide" evidence="2">
    <location>
        <begin position="1"/>
        <end position="24"/>
    </location>
</feature>
<keyword evidence="1" id="KW-0472">Membrane</keyword>
<gene>
    <name evidence="4" type="ORF">HMPREF1981_01747</name>
</gene>
<dbReference type="InterPro" id="IPR008969">
    <property type="entry name" value="CarboxyPept-like_regulatory"/>
</dbReference>
<organism evidence="4 5">
    <name type="scientific">Bacteroides pyogenes F0041</name>
    <dbReference type="NCBI Taxonomy" id="1321819"/>
    <lineage>
        <taxon>Bacteria</taxon>
        <taxon>Pseudomonadati</taxon>
        <taxon>Bacteroidota</taxon>
        <taxon>Bacteroidia</taxon>
        <taxon>Bacteroidales</taxon>
        <taxon>Bacteroidaceae</taxon>
        <taxon>Bacteroides</taxon>
    </lineage>
</organism>
<dbReference type="GO" id="GO:0009279">
    <property type="term" value="C:cell outer membrane"/>
    <property type="evidence" value="ECO:0007669"/>
    <property type="project" value="UniProtKB-SubCell"/>
</dbReference>
<evidence type="ECO:0000313" key="5">
    <source>
        <dbReference type="Proteomes" id="UP000016496"/>
    </source>
</evidence>
<evidence type="ECO:0000313" key="4">
    <source>
        <dbReference type="EMBL" id="ERI85393.1"/>
    </source>
</evidence>
<dbReference type="Pfam" id="PF13715">
    <property type="entry name" value="CarbopepD_reg_2"/>
    <property type="match status" value="1"/>
</dbReference>
<protein>
    <submittedName>
        <fullName evidence="4">TonB-dependent receptor plug domain protein</fullName>
    </submittedName>
</protein>
<evidence type="ECO:0000256" key="2">
    <source>
        <dbReference type="SAM" id="SignalP"/>
    </source>
</evidence>
<dbReference type="PATRIC" id="fig|1321819.3.peg.1613"/>
<dbReference type="NCBIfam" id="TIGR04056">
    <property type="entry name" value="OMP_RagA_SusC"/>
    <property type="match status" value="1"/>
</dbReference>
<dbReference type="HOGENOM" id="CLU_004317_0_2_10"/>
<dbReference type="AlphaFoldDB" id="U2CMV6"/>
<keyword evidence="1" id="KW-0998">Cell outer membrane</keyword>
<dbReference type="SUPFAM" id="SSF49464">
    <property type="entry name" value="Carboxypeptidase regulatory domain-like"/>
    <property type="match status" value="1"/>
</dbReference>
<keyword evidence="1" id="KW-0812">Transmembrane</keyword>
<keyword evidence="4" id="KW-0675">Receptor</keyword>
<accession>U2CMV6</accession>